<dbReference type="AlphaFoldDB" id="A0A672GQI6"/>
<dbReference type="Ensembl" id="ENSSFAT00005014257.1">
    <property type="protein sequence ID" value="ENSSFAP00005013679.1"/>
    <property type="gene ID" value="ENSSFAG00005007436.1"/>
</dbReference>
<feature type="compositionally biased region" description="Low complexity" evidence="1">
    <location>
        <begin position="141"/>
        <end position="151"/>
    </location>
</feature>
<evidence type="ECO:0000256" key="1">
    <source>
        <dbReference type="SAM" id="MobiDB-lite"/>
    </source>
</evidence>
<dbReference type="Proteomes" id="UP000472267">
    <property type="component" value="Chromosome 11"/>
</dbReference>
<evidence type="ECO:0000313" key="3">
    <source>
        <dbReference type="Proteomes" id="UP000472267"/>
    </source>
</evidence>
<accession>A0A672GQI6</accession>
<reference evidence="2" key="1">
    <citation type="submission" date="2019-06" db="EMBL/GenBank/DDBJ databases">
        <authorList>
            <consortium name="Wellcome Sanger Institute Data Sharing"/>
        </authorList>
    </citation>
    <scope>NUCLEOTIDE SEQUENCE [LARGE SCALE GENOMIC DNA]</scope>
</reference>
<organism evidence="2 3">
    <name type="scientific">Salarias fasciatus</name>
    <name type="common">Jewelled blenny</name>
    <name type="synonym">Blennius fasciatus</name>
    <dbReference type="NCBI Taxonomy" id="181472"/>
    <lineage>
        <taxon>Eukaryota</taxon>
        <taxon>Metazoa</taxon>
        <taxon>Chordata</taxon>
        <taxon>Craniata</taxon>
        <taxon>Vertebrata</taxon>
        <taxon>Euteleostomi</taxon>
        <taxon>Actinopterygii</taxon>
        <taxon>Neopterygii</taxon>
        <taxon>Teleostei</taxon>
        <taxon>Neoteleostei</taxon>
        <taxon>Acanthomorphata</taxon>
        <taxon>Ovalentaria</taxon>
        <taxon>Blenniimorphae</taxon>
        <taxon>Blenniiformes</taxon>
        <taxon>Blennioidei</taxon>
        <taxon>Blenniidae</taxon>
        <taxon>Salariinae</taxon>
        <taxon>Salarias</taxon>
    </lineage>
</organism>
<sequence>MSLRSLRPMSTTHREHPPPTQNPGSKPLPQADAPAPVQESPGRGPRRPRGRCPAEPRPAEAGPPLALDAQGGQSREPKAQEPKSRPPTQAEGHDPPGRTGPHGRQPTPGQYPPQRSGHAPRDRGHHPPPPPTHSSHPPQPNTHTHSLTLTHTHTHTHTQNHSSLNQPHSHSDTLTF</sequence>
<feature type="compositionally biased region" description="Polar residues" evidence="1">
    <location>
        <begin position="166"/>
        <end position="176"/>
    </location>
</feature>
<protein>
    <submittedName>
        <fullName evidence="2">Uncharacterized protein</fullName>
    </submittedName>
</protein>
<keyword evidence="3" id="KW-1185">Reference proteome</keyword>
<proteinExistence type="predicted"/>
<feature type="region of interest" description="Disordered" evidence="1">
    <location>
        <begin position="1"/>
        <end position="176"/>
    </location>
</feature>
<reference evidence="2" key="3">
    <citation type="submission" date="2025-09" db="UniProtKB">
        <authorList>
            <consortium name="Ensembl"/>
        </authorList>
    </citation>
    <scope>IDENTIFICATION</scope>
</reference>
<feature type="compositionally biased region" description="Basic and acidic residues" evidence="1">
    <location>
        <begin position="75"/>
        <end position="84"/>
    </location>
</feature>
<evidence type="ECO:0000313" key="2">
    <source>
        <dbReference type="Ensembl" id="ENSSFAP00005013679.1"/>
    </source>
</evidence>
<reference evidence="2" key="2">
    <citation type="submission" date="2025-08" db="UniProtKB">
        <authorList>
            <consortium name="Ensembl"/>
        </authorList>
    </citation>
    <scope>IDENTIFICATION</scope>
</reference>
<dbReference type="InParanoid" id="A0A672GQI6"/>
<feature type="compositionally biased region" description="Pro residues" evidence="1">
    <location>
        <begin position="127"/>
        <end position="140"/>
    </location>
</feature>
<name>A0A672GQI6_SALFA</name>